<organism evidence="3 4">
    <name type="scientific">Actinomadura napierensis</name>
    <dbReference type="NCBI Taxonomy" id="267854"/>
    <lineage>
        <taxon>Bacteria</taxon>
        <taxon>Bacillati</taxon>
        <taxon>Actinomycetota</taxon>
        <taxon>Actinomycetes</taxon>
        <taxon>Streptosporangiales</taxon>
        <taxon>Thermomonosporaceae</taxon>
        <taxon>Actinomadura</taxon>
    </lineage>
</organism>
<evidence type="ECO:0000313" key="3">
    <source>
        <dbReference type="EMBL" id="GAA2118534.1"/>
    </source>
</evidence>
<dbReference type="PANTHER" id="PTHR30137:SF6">
    <property type="entry name" value="LUCIFERASE-LIKE MONOOXYGENASE"/>
    <property type="match status" value="1"/>
</dbReference>
<dbReference type="Pfam" id="PF00296">
    <property type="entry name" value="Bac_luciferase"/>
    <property type="match status" value="2"/>
</dbReference>
<proteinExistence type="predicted"/>
<dbReference type="Gene3D" id="3.20.20.30">
    <property type="entry name" value="Luciferase-like domain"/>
    <property type="match status" value="1"/>
</dbReference>
<dbReference type="EMBL" id="BAAAMR010000001">
    <property type="protein sequence ID" value="GAA2118534.1"/>
    <property type="molecule type" value="Genomic_DNA"/>
</dbReference>
<sequence length="379" mass="40295">MTPLSVLDLAPVPEGGSARDALRNTLDLARRVEAAGYHRYWLAEHHLAPGVASSAPQVLIEAVAAATSRIRVGSGAVQTGHWTPLSIVEQFGTIDALHPGRIDLGLGRSGQRRAEAARRAAAPPPPAREARKATVVDGLLIPEPFDLTRLAKSPVFDLHGALLQQPGAETPDFAGIVDDIAALIGGTYAKGATEAHANPGEGAELELWILGSSGGESARVAGERGLPFAANYHVSPSNVLEAVEAYREAFKPSDVLDEPYVVVSADVVTAPTDEEATELASPYALWVHSIRSSLAAIPFPTPAQAAAHRWRPEDRELVADRVDTQFTGAPETVARSLRTLQRVTGADELLITTITHDHADRVHSYELLADAWNRVAGDP</sequence>
<dbReference type="PANTHER" id="PTHR30137">
    <property type="entry name" value="LUCIFERASE-LIKE MONOOXYGENASE"/>
    <property type="match status" value="1"/>
</dbReference>
<evidence type="ECO:0000313" key="4">
    <source>
        <dbReference type="Proteomes" id="UP001501020"/>
    </source>
</evidence>
<protein>
    <submittedName>
        <fullName evidence="3">LLM class flavin-dependent oxidoreductase</fullName>
    </submittedName>
</protein>
<reference evidence="4" key="1">
    <citation type="journal article" date="2019" name="Int. J. Syst. Evol. Microbiol.">
        <title>The Global Catalogue of Microorganisms (GCM) 10K type strain sequencing project: providing services to taxonomists for standard genome sequencing and annotation.</title>
        <authorList>
            <consortium name="The Broad Institute Genomics Platform"/>
            <consortium name="The Broad Institute Genome Sequencing Center for Infectious Disease"/>
            <person name="Wu L."/>
            <person name="Ma J."/>
        </authorList>
    </citation>
    <scope>NUCLEOTIDE SEQUENCE [LARGE SCALE GENOMIC DNA]</scope>
    <source>
        <strain evidence="4">JCM 13850</strain>
    </source>
</reference>
<evidence type="ECO:0000256" key="1">
    <source>
        <dbReference type="ARBA" id="ARBA00007789"/>
    </source>
</evidence>
<dbReference type="Proteomes" id="UP001501020">
    <property type="component" value="Unassembled WGS sequence"/>
</dbReference>
<dbReference type="RefSeq" id="WP_344260210.1">
    <property type="nucleotide sequence ID" value="NZ_BAAAMR010000001.1"/>
</dbReference>
<dbReference type="InterPro" id="IPR050766">
    <property type="entry name" value="Bact_Lucif_Oxidored"/>
</dbReference>
<dbReference type="InterPro" id="IPR019949">
    <property type="entry name" value="CmoO-like"/>
</dbReference>
<feature type="domain" description="Luciferase-like" evidence="2">
    <location>
        <begin position="154"/>
        <end position="343"/>
    </location>
</feature>
<dbReference type="NCBIfam" id="TIGR03558">
    <property type="entry name" value="oxido_grp_1"/>
    <property type="match status" value="1"/>
</dbReference>
<feature type="domain" description="Luciferase-like" evidence="2">
    <location>
        <begin position="9"/>
        <end position="120"/>
    </location>
</feature>
<dbReference type="SUPFAM" id="SSF51679">
    <property type="entry name" value="Bacterial luciferase-like"/>
    <property type="match status" value="1"/>
</dbReference>
<name>A0ABP5JPX7_9ACTN</name>
<comment type="caution">
    <text evidence="3">The sequence shown here is derived from an EMBL/GenBank/DDBJ whole genome shotgun (WGS) entry which is preliminary data.</text>
</comment>
<dbReference type="CDD" id="cd00347">
    <property type="entry name" value="Flavin_utilizing_monoxygenases"/>
    <property type="match status" value="2"/>
</dbReference>
<gene>
    <name evidence="3" type="ORF">GCM10009727_01690</name>
</gene>
<keyword evidence="4" id="KW-1185">Reference proteome</keyword>
<dbReference type="InterPro" id="IPR036661">
    <property type="entry name" value="Luciferase-like_sf"/>
</dbReference>
<dbReference type="InterPro" id="IPR011251">
    <property type="entry name" value="Luciferase-like_dom"/>
</dbReference>
<evidence type="ECO:0000259" key="2">
    <source>
        <dbReference type="Pfam" id="PF00296"/>
    </source>
</evidence>
<accession>A0ABP5JPX7</accession>
<comment type="similarity">
    <text evidence="1">To bacterial alkanal monooxygenase alpha and beta chains.</text>
</comment>